<sequence>MAGISGAPALAQGLAVAAEFAVYASPVGSVTANDKEMLMLASCRTALVFTTFATMLAPMSLLAQTVMQEHRIKSSVDDAIELYVRERLPDGVSPADMSEAVLFVHGATYPGISFDTDLADGKSWMDHTAEAGFATYYLDQRGYGNSTRPEVMAQPSEDNAPFARAETVIDDMEGVIDFIRERTGVDRVNLVGWSWGTVTSGMYTARNDEKVDRLVLFAPVYSHRNQNWTSSLADANDPGKLADVGAYRTVNREQADQRWANQIPPEALEQWRDRAVFDSWFDEMLAMEPAEDSDVVKAPNGVLVDLWEIFNARPIYEASRISVPTLVIRGDDDPTATDADARGLFAELAAEEKRYVVIGEGSHFLNLEKHAPQLFAETLLFLGGGEGQP</sequence>
<dbReference type="InterPro" id="IPR050228">
    <property type="entry name" value="Carboxylesterase_BioH"/>
</dbReference>
<keyword evidence="1" id="KW-0472">Membrane</keyword>
<dbReference type="PANTHER" id="PTHR43194">
    <property type="entry name" value="HYDROLASE ALPHA/BETA FOLD FAMILY"/>
    <property type="match status" value="1"/>
</dbReference>
<feature type="transmembrane region" description="Helical" evidence="1">
    <location>
        <begin position="37"/>
        <end position="63"/>
    </location>
</feature>
<evidence type="ECO:0000313" key="3">
    <source>
        <dbReference type="EMBL" id="XBO70581.1"/>
    </source>
</evidence>
<dbReference type="InterPro" id="IPR000073">
    <property type="entry name" value="AB_hydrolase_1"/>
</dbReference>
<dbReference type="Pfam" id="PF00561">
    <property type="entry name" value="Abhydrolase_1"/>
    <property type="match status" value="1"/>
</dbReference>
<evidence type="ECO:0000259" key="2">
    <source>
        <dbReference type="Pfam" id="PF00561"/>
    </source>
</evidence>
<dbReference type="AlphaFoldDB" id="A0AAU7KFY4"/>
<dbReference type="InterPro" id="IPR029058">
    <property type="entry name" value="AB_hydrolase_fold"/>
</dbReference>
<dbReference type="EMBL" id="CP098827">
    <property type="protein sequence ID" value="XBO70581.1"/>
    <property type="molecule type" value="Genomic_DNA"/>
</dbReference>
<dbReference type="RefSeq" id="WP_348827157.1">
    <property type="nucleotide sequence ID" value="NZ_CP098827.1"/>
</dbReference>
<protein>
    <submittedName>
        <fullName evidence="3">Alpha/beta hydrolase</fullName>
    </submittedName>
</protein>
<keyword evidence="1" id="KW-1133">Transmembrane helix</keyword>
<name>A0AAU7KFY4_9GAMM</name>
<reference evidence="3" key="1">
    <citation type="submission" date="2022-06" db="EMBL/GenBank/DDBJ databases">
        <title>A novel DMS-producing enzyme.</title>
        <authorList>
            <person name="Zhang Y."/>
        </authorList>
    </citation>
    <scope>NUCLEOTIDE SEQUENCE</scope>
    <source>
        <strain evidence="3">RT37</strain>
    </source>
</reference>
<evidence type="ECO:0000256" key="1">
    <source>
        <dbReference type="SAM" id="Phobius"/>
    </source>
</evidence>
<dbReference type="Gene3D" id="3.40.50.1820">
    <property type="entry name" value="alpha/beta hydrolase"/>
    <property type="match status" value="1"/>
</dbReference>
<dbReference type="SUPFAM" id="SSF53474">
    <property type="entry name" value="alpha/beta-Hydrolases"/>
    <property type="match status" value="1"/>
</dbReference>
<keyword evidence="3" id="KW-0378">Hydrolase</keyword>
<feature type="domain" description="AB hydrolase-1" evidence="2">
    <location>
        <begin position="100"/>
        <end position="369"/>
    </location>
</feature>
<gene>
    <name evidence="3" type="ORF">NFG58_18545</name>
</gene>
<accession>A0AAU7KFY4</accession>
<organism evidence="3">
    <name type="scientific">Halomonas sp. RT37</name>
    <dbReference type="NCBI Taxonomy" id="2950872"/>
    <lineage>
        <taxon>Bacteria</taxon>
        <taxon>Pseudomonadati</taxon>
        <taxon>Pseudomonadota</taxon>
        <taxon>Gammaproteobacteria</taxon>
        <taxon>Oceanospirillales</taxon>
        <taxon>Halomonadaceae</taxon>
        <taxon>Halomonas</taxon>
    </lineage>
</organism>
<dbReference type="GO" id="GO:0016787">
    <property type="term" value="F:hydrolase activity"/>
    <property type="evidence" value="ECO:0007669"/>
    <property type="project" value="UniProtKB-KW"/>
</dbReference>
<dbReference type="PANTHER" id="PTHR43194:SF5">
    <property type="entry name" value="PIMELOYL-[ACYL-CARRIER PROTEIN] METHYL ESTER ESTERASE"/>
    <property type="match status" value="1"/>
</dbReference>
<proteinExistence type="predicted"/>
<keyword evidence="1" id="KW-0812">Transmembrane</keyword>